<dbReference type="AlphaFoldDB" id="X1D6R8"/>
<evidence type="ECO:0000313" key="4">
    <source>
        <dbReference type="EMBL" id="GAH15922.1"/>
    </source>
</evidence>
<dbReference type="EMBL" id="BART01031590">
    <property type="protein sequence ID" value="GAH15922.1"/>
    <property type="molecule type" value="Genomic_DNA"/>
</dbReference>
<feature type="domain" description="NAD-dependent epimerase/dehydratase" evidence="3">
    <location>
        <begin position="5"/>
        <end position="179"/>
    </location>
</feature>
<dbReference type="InterPro" id="IPR036291">
    <property type="entry name" value="NAD(P)-bd_dom_sf"/>
</dbReference>
<name>X1D6R8_9ZZZZ</name>
<gene>
    <name evidence="4" type="ORF">S01H4_54840</name>
</gene>
<accession>X1D6R8</accession>
<dbReference type="SUPFAM" id="SSF51735">
    <property type="entry name" value="NAD(P)-binding Rossmann-fold domains"/>
    <property type="match status" value="1"/>
</dbReference>
<evidence type="ECO:0000256" key="1">
    <source>
        <dbReference type="ARBA" id="ARBA00022857"/>
    </source>
</evidence>
<feature type="non-terminal residue" evidence="4">
    <location>
        <position position="195"/>
    </location>
</feature>
<dbReference type="InterPro" id="IPR001509">
    <property type="entry name" value="Epimerase_deHydtase"/>
</dbReference>
<evidence type="ECO:0000256" key="2">
    <source>
        <dbReference type="ARBA" id="ARBA00023277"/>
    </source>
</evidence>
<reference evidence="4" key="1">
    <citation type="journal article" date="2014" name="Front. Microbiol.">
        <title>High frequency of phylogenetically diverse reductive dehalogenase-homologous genes in deep subseafloor sedimentary metagenomes.</title>
        <authorList>
            <person name="Kawai M."/>
            <person name="Futagami T."/>
            <person name="Toyoda A."/>
            <person name="Takaki Y."/>
            <person name="Nishi S."/>
            <person name="Hori S."/>
            <person name="Arai W."/>
            <person name="Tsubouchi T."/>
            <person name="Morono Y."/>
            <person name="Uchiyama I."/>
            <person name="Ito T."/>
            <person name="Fujiyama A."/>
            <person name="Inagaki F."/>
            <person name="Takami H."/>
        </authorList>
    </citation>
    <scope>NUCLEOTIDE SEQUENCE</scope>
    <source>
        <strain evidence="4">Expedition CK06-06</strain>
    </source>
</reference>
<evidence type="ECO:0000259" key="3">
    <source>
        <dbReference type="Pfam" id="PF01370"/>
    </source>
</evidence>
<sequence>MTRNLITGGMGFFGTYLARELLANGEEVVLFQRRGELPHSAADLKSKVQIFSGDISNWVHVLEALKKYNVDSIYHSAALLSGDCDKSPAAGFRVNVVGTMNVLEAARILGIKDTIFISSGATYGFKSPPKKIDNDTPQKTENMYSTTKVCCERLGEQYHRQYNVNFRAVRYAMIVGPGRQISYYFGDWSGSWSGI</sequence>
<keyword evidence="1" id="KW-0521">NADP</keyword>
<dbReference type="CDD" id="cd08946">
    <property type="entry name" value="SDR_e"/>
    <property type="match status" value="1"/>
</dbReference>
<dbReference type="PANTHER" id="PTHR43103">
    <property type="entry name" value="NUCLEOSIDE-DIPHOSPHATE-SUGAR EPIMERASE"/>
    <property type="match status" value="1"/>
</dbReference>
<dbReference type="Gene3D" id="3.40.50.720">
    <property type="entry name" value="NAD(P)-binding Rossmann-like Domain"/>
    <property type="match status" value="1"/>
</dbReference>
<dbReference type="Pfam" id="PF01370">
    <property type="entry name" value="Epimerase"/>
    <property type="match status" value="1"/>
</dbReference>
<comment type="caution">
    <text evidence="4">The sequence shown here is derived from an EMBL/GenBank/DDBJ whole genome shotgun (WGS) entry which is preliminary data.</text>
</comment>
<keyword evidence="2" id="KW-0119">Carbohydrate metabolism</keyword>
<organism evidence="4">
    <name type="scientific">marine sediment metagenome</name>
    <dbReference type="NCBI Taxonomy" id="412755"/>
    <lineage>
        <taxon>unclassified sequences</taxon>
        <taxon>metagenomes</taxon>
        <taxon>ecological metagenomes</taxon>
    </lineage>
</organism>
<dbReference type="PANTHER" id="PTHR43103:SF3">
    <property type="entry name" value="ADP-L-GLYCERO-D-MANNO-HEPTOSE-6-EPIMERASE"/>
    <property type="match status" value="1"/>
</dbReference>
<protein>
    <recommendedName>
        <fullName evidence="3">NAD-dependent epimerase/dehydratase domain-containing protein</fullName>
    </recommendedName>
</protein>
<proteinExistence type="predicted"/>